<protein>
    <submittedName>
        <fullName evidence="1">DUF4919 domain-containing protein</fullName>
    </submittedName>
</protein>
<keyword evidence="2" id="KW-1185">Reference proteome</keyword>
<evidence type="ECO:0000313" key="1">
    <source>
        <dbReference type="EMBL" id="MBK3519908.1"/>
    </source>
</evidence>
<evidence type="ECO:0000313" key="2">
    <source>
        <dbReference type="Proteomes" id="UP000605676"/>
    </source>
</evidence>
<dbReference type="Pfam" id="PF16266">
    <property type="entry name" value="DUF4919"/>
    <property type="match status" value="1"/>
</dbReference>
<gene>
    <name evidence="1" type="ORF">JIV24_21395</name>
</gene>
<sequence>MKKIELILTFTLICGSLFSQSDFTQPNYEEIRKEISRPDSRFYYPELYSKYVENDTTLDREDYVHLYFGFIYNSKYEPYGNADLKKKVDYYAKRPEKQLTTNDIDSLFKYTKLMLETNPFNIRDLNKLIYYYHKNGDTDNENKYLYKAKMIIETILASGDGKTKSTAFHVISPGHEYDILGAIGFEPITQKLVGQYYDYIKVRRNKAKIKGIYFNITKVFESQITYNKHITVANNGL</sequence>
<name>A0ABS1HQF7_9BACT</name>
<proteinExistence type="predicted"/>
<dbReference type="RefSeq" id="WP_200467127.1">
    <property type="nucleotide sequence ID" value="NZ_JAENRR010000103.1"/>
</dbReference>
<dbReference type="InterPro" id="IPR032578">
    <property type="entry name" value="DUF4919"/>
</dbReference>
<organism evidence="1 2">
    <name type="scientific">Carboxylicivirga marina</name>
    <dbReference type="NCBI Taxonomy" id="2800988"/>
    <lineage>
        <taxon>Bacteria</taxon>
        <taxon>Pseudomonadati</taxon>
        <taxon>Bacteroidota</taxon>
        <taxon>Bacteroidia</taxon>
        <taxon>Marinilabiliales</taxon>
        <taxon>Marinilabiliaceae</taxon>
        <taxon>Carboxylicivirga</taxon>
    </lineage>
</organism>
<dbReference type="EMBL" id="JAENRR010000103">
    <property type="protein sequence ID" value="MBK3519908.1"/>
    <property type="molecule type" value="Genomic_DNA"/>
</dbReference>
<comment type="caution">
    <text evidence="1">The sequence shown here is derived from an EMBL/GenBank/DDBJ whole genome shotgun (WGS) entry which is preliminary data.</text>
</comment>
<reference evidence="1 2" key="1">
    <citation type="submission" date="2021-01" db="EMBL/GenBank/DDBJ databases">
        <title>Carboxyliciviraga sp.nov., isolated from coastal sediments.</title>
        <authorList>
            <person name="Lu D."/>
            <person name="Zhang T."/>
        </authorList>
    </citation>
    <scope>NUCLEOTIDE SEQUENCE [LARGE SCALE GENOMIC DNA]</scope>
    <source>
        <strain evidence="1 2">N1Y132</strain>
    </source>
</reference>
<dbReference type="Proteomes" id="UP000605676">
    <property type="component" value="Unassembled WGS sequence"/>
</dbReference>
<accession>A0ABS1HQF7</accession>